<evidence type="ECO:0000313" key="2">
    <source>
        <dbReference type="Proteomes" id="UP000219467"/>
    </source>
</evidence>
<reference evidence="2" key="1">
    <citation type="submission" date="2017-08" db="EMBL/GenBank/DDBJ databases">
        <authorList>
            <person name="Varghese N."/>
            <person name="Submissions S."/>
        </authorList>
    </citation>
    <scope>NUCLEOTIDE SEQUENCE [LARGE SCALE GENOMIC DNA]</scope>
    <source>
        <strain evidence="2">JA234</strain>
    </source>
</reference>
<proteinExistence type="predicted"/>
<organism evidence="1 2">
    <name type="scientific">Cereibacter ovatus</name>
    <dbReference type="NCBI Taxonomy" id="439529"/>
    <lineage>
        <taxon>Bacteria</taxon>
        <taxon>Pseudomonadati</taxon>
        <taxon>Pseudomonadota</taxon>
        <taxon>Alphaproteobacteria</taxon>
        <taxon>Rhodobacterales</taxon>
        <taxon>Paracoccaceae</taxon>
        <taxon>Cereibacter</taxon>
    </lineage>
</organism>
<evidence type="ECO:0008006" key="3">
    <source>
        <dbReference type="Google" id="ProtNLM"/>
    </source>
</evidence>
<protein>
    <recommendedName>
        <fullName evidence="3">Flagellar protein FliL</fullName>
    </recommendedName>
</protein>
<dbReference type="RefSeq" id="WP_097029056.1">
    <property type="nucleotide sequence ID" value="NZ_OAOQ01000001.1"/>
</dbReference>
<dbReference type="EMBL" id="OAOQ01000001">
    <property type="protein sequence ID" value="SNX67795.1"/>
    <property type="molecule type" value="Genomic_DNA"/>
</dbReference>
<accession>A0A285CKB3</accession>
<gene>
    <name evidence="1" type="ORF">SAMN05878503_101433</name>
</gene>
<keyword evidence="2" id="KW-1185">Reference proteome</keyword>
<name>A0A285CKB3_9RHOB</name>
<dbReference type="Proteomes" id="UP000219467">
    <property type="component" value="Unassembled WGS sequence"/>
</dbReference>
<dbReference type="AlphaFoldDB" id="A0A285CKB3"/>
<dbReference type="OrthoDB" id="7691173at2"/>
<sequence length="158" mass="17039">MSQARLQSRVIFGAALAGPLVLFGLGMGVTIYRTTPAAPVEVEEKTGPEGALTYLPLPDPISATIRGGTRTLDLRVTFAVEGERLDMMAMHKLLLGDLPLLMVELTEAVRICDEAQPSLEAFRRALPGVLRDVANSRYGTAEVPDPVYEALITDFRAG</sequence>
<evidence type="ECO:0000313" key="1">
    <source>
        <dbReference type="EMBL" id="SNX67795.1"/>
    </source>
</evidence>